<comment type="caution">
    <text evidence="10">The sequence shown here is derived from an EMBL/GenBank/DDBJ whole genome shotgun (WGS) entry which is preliminary data.</text>
</comment>
<dbReference type="Gene3D" id="1.20.1420.30">
    <property type="entry name" value="NCX, central ion-binding region"/>
    <property type="match status" value="1"/>
</dbReference>
<feature type="transmembrane region" description="Helical" evidence="8">
    <location>
        <begin position="79"/>
        <end position="99"/>
    </location>
</feature>
<feature type="transmembrane region" description="Helical" evidence="8">
    <location>
        <begin position="332"/>
        <end position="356"/>
    </location>
</feature>
<accession>A0ABR4HFI8</accession>
<feature type="transmembrane region" description="Helical" evidence="8">
    <location>
        <begin position="362"/>
        <end position="380"/>
    </location>
</feature>
<organism evidence="10 11">
    <name type="scientific">Aspergillus granulosus</name>
    <dbReference type="NCBI Taxonomy" id="176169"/>
    <lineage>
        <taxon>Eukaryota</taxon>
        <taxon>Fungi</taxon>
        <taxon>Dikarya</taxon>
        <taxon>Ascomycota</taxon>
        <taxon>Pezizomycotina</taxon>
        <taxon>Eurotiomycetes</taxon>
        <taxon>Eurotiomycetidae</taxon>
        <taxon>Eurotiales</taxon>
        <taxon>Aspergillaceae</taxon>
        <taxon>Aspergillus</taxon>
        <taxon>Aspergillus subgen. Nidulantes</taxon>
    </lineage>
</organism>
<feature type="transmembrane region" description="Helical" evidence="8">
    <location>
        <begin position="266"/>
        <end position="287"/>
    </location>
</feature>
<evidence type="ECO:0000259" key="9">
    <source>
        <dbReference type="Pfam" id="PF01699"/>
    </source>
</evidence>
<keyword evidence="6" id="KW-0406">Ion transport</keyword>
<dbReference type="Proteomes" id="UP001610334">
    <property type="component" value="Unassembled WGS sequence"/>
</dbReference>
<feature type="transmembrane region" description="Helical" evidence="8">
    <location>
        <begin position="214"/>
        <end position="233"/>
    </location>
</feature>
<protein>
    <recommendedName>
        <fullName evidence="9">Sodium/calcium exchanger membrane region domain-containing protein</fullName>
    </recommendedName>
</protein>
<dbReference type="PANTHER" id="PTHR31503">
    <property type="entry name" value="VACUOLAR CALCIUM ION TRANSPORTER"/>
    <property type="match status" value="1"/>
</dbReference>
<evidence type="ECO:0000313" key="10">
    <source>
        <dbReference type="EMBL" id="KAL2813523.1"/>
    </source>
</evidence>
<dbReference type="InterPro" id="IPR004713">
    <property type="entry name" value="CaH_exchang"/>
</dbReference>
<evidence type="ECO:0000256" key="4">
    <source>
        <dbReference type="ARBA" id="ARBA00022692"/>
    </source>
</evidence>
<keyword evidence="5 8" id="KW-1133">Transmembrane helix</keyword>
<gene>
    <name evidence="10" type="ORF">BJX63DRAFT_214932</name>
</gene>
<dbReference type="InterPro" id="IPR044880">
    <property type="entry name" value="NCX_ion-bd_dom_sf"/>
</dbReference>
<evidence type="ECO:0000256" key="5">
    <source>
        <dbReference type="ARBA" id="ARBA00022989"/>
    </source>
</evidence>
<feature type="domain" description="Sodium/calcium exchanger membrane region" evidence="9">
    <location>
        <begin position="269"/>
        <end position="410"/>
    </location>
</feature>
<evidence type="ECO:0000256" key="6">
    <source>
        <dbReference type="ARBA" id="ARBA00023065"/>
    </source>
</evidence>
<evidence type="ECO:0000256" key="3">
    <source>
        <dbReference type="ARBA" id="ARBA00022448"/>
    </source>
</evidence>
<keyword evidence="11" id="KW-1185">Reference proteome</keyword>
<sequence length="418" mass="45427">MSGMYGQFRSRSNISNMAVPEERTSLLGTSSQTNMHPAWLSISSIIAAILSSNPVASVLLIFTPIGLLAPSFGWSPPAIFALNFLSLVALGHIFNIVLLELTEPIGQTLQDFVLGLFGYPTFLIVTAFTLETYGAPLVQASIFGSIIFHNLAVLGCCFLVYGLQYREQPLDGRWGALMTLILMSLIFPSLPSFFISSRGSAAQSPTAPEPELVLISHVIAPVLLILYLVFLLFQSRTHTHLFRPDEEVEREEQEESVILAHWSGPFVTIILAIGLVAATAGSAKYLVDSLGPLFITTGISKASVGYVLLPILFYIQSLSLSVVAWKGRPDLVITVSISDMLYTLLFGYPFLVIVGWIQNVEITFHSSPFGIVMASVTCLAETGLMLSGSVNYLPGIFCIAAYAFFVFVSTLHVDPSLD</sequence>
<dbReference type="Pfam" id="PF01699">
    <property type="entry name" value="Na_Ca_ex"/>
    <property type="match status" value="2"/>
</dbReference>
<dbReference type="InterPro" id="IPR004837">
    <property type="entry name" value="NaCa_Exmemb"/>
</dbReference>
<evidence type="ECO:0000256" key="8">
    <source>
        <dbReference type="SAM" id="Phobius"/>
    </source>
</evidence>
<dbReference type="PANTHER" id="PTHR31503:SF22">
    <property type="entry name" value="VACUOLAR CALCIUM ION TRANSPORTER"/>
    <property type="match status" value="1"/>
</dbReference>
<evidence type="ECO:0000313" key="11">
    <source>
        <dbReference type="Proteomes" id="UP001610334"/>
    </source>
</evidence>
<keyword evidence="7 8" id="KW-0472">Membrane</keyword>
<feature type="transmembrane region" description="Helical" evidence="8">
    <location>
        <begin position="45"/>
        <end position="67"/>
    </location>
</feature>
<evidence type="ECO:0000256" key="7">
    <source>
        <dbReference type="ARBA" id="ARBA00023136"/>
    </source>
</evidence>
<feature type="transmembrane region" description="Helical" evidence="8">
    <location>
        <begin position="174"/>
        <end position="194"/>
    </location>
</feature>
<name>A0ABR4HFI8_9EURO</name>
<comment type="subcellular location">
    <subcellularLocation>
        <location evidence="1">Endomembrane system</location>
        <topology evidence="1">Multi-pass membrane protein</topology>
    </subcellularLocation>
</comment>
<feature type="transmembrane region" description="Helical" evidence="8">
    <location>
        <begin position="142"/>
        <end position="162"/>
    </location>
</feature>
<dbReference type="EMBL" id="JBFXLT010000039">
    <property type="protein sequence ID" value="KAL2813523.1"/>
    <property type="molecule type" value="Genomic_DNA"/>
</dbReference>
<keyword evidence="3" id="KW-0813">Transport</keyword>
<evidence type="ECO:0000256" key="2">
    <source>
        <dbReference type="ARBA" id="ARBA00008170"/>
    </source>
</evidence>
<evidence type="ECO:0000256" key="1">
    <source>
        <dbReference type="ARBA" id="ARBA00004127"/>
    </source>
</evidence>
<reference evidence="10 11" key="1">
    <citation type="submission" date="2024-07" db="EMBL/GenBank/DDBJ databases">
        <title>Section-level genome sequencing and comparative genomics of Aspergillus sections Usti and Cavernicolus.</title>
        <authorList>
            <consortium name="Lawrence Berkeley National Laboratory"/>
            <person name="Nybo J.L."/>
            <person name="Vesth T.C."/>
            <person name="Theobald S."/>
            <person name="Frisvad J.C."/>
            <person name="Larsen T.O."/>
            <person name="Kjaerboelling I."/>
            <person name="Rothschild-Mancinelli K."/>
            <person name="Lyhne E.K."/>
            <person name="Kogle M.E."/>
            <person name="Barry K."/>
            <person name="Clum A."/>
            <person name="Na H."/>
            <person name="Ledsgaard L."/>
            <person name="Lin J."/>
            <person name="Lipzen A."/>
            <person name="Kuo A."/>
            <person name="Riley R."/>
            <person name="Mondo S."/>
            <person name="Labutti K."/>
            <person name="Haridas S."/>
            <person name="Pangalinan J."/>
            <person name="Salamov A.A."/>
            <person name="Simmons B.A."/>
            <person name="Magnuson J.K."/>
            <person name="Chen J."/>
            <person name="Drula E."/>
            <person name="Henrissat B."/>
            <person name="Wiebenga A."/>
            <person name="Lubbers R.J."/>
            <person name="Gomes A.C."/>
            <person name="Makela M.R."/>
            <person name="Stajich J."/>
            <person name="Grigoriev I.V."/>
            <person name="Mortensen U.H."/>
            <person name="De Vries R.P."/>
            <person name="Baker S.E."/>
            <person name="Andersen M.R."/>
        </authorList>
    </citation>
    <scope>NUCLEOTIDE SEQUENCE [LARGE SCALE GENOMIC DNA]</scope>
    <source>
        <strain evidence="10 11">CBS 588.65</strain>
    </source>
</reference>
<feature type="transmembrane region" description="Helical" evidence="8">
    <location>
        <begin position="392"/>
        <end position="413"/>
    </location>
</feature>
<proteinExistence type="inferred from homology"/>
<feature type="transmembrane region" description="Helical" evidence="8">
    <location>
        <begin position="111"/>
        <end position="130"/>
    </location>
</feature>
<keyword evidence="4 8" id="KW-0812">Transmembrane</keyword>
<feature type="domain" description="Sodium/calcium exchanger membrane region" evidence="9">
    <location>
        <begin position="132"/>
        <end position="234"/>
    </location>
</feature>
<comment type="similarity">
    <text evidence="2">Belongs to the Ca(2+):cation antiporter (CaCA) (TC 2.A.19) family.</text>
</comment>